<accession>A0ACC1NBY4</accession>
<sequence length="196" mass="21738">MGADVPGKFRESYPFSVAGGSYNDGKKPRYSPDLEKDSRMAIGSGLPQRRKMTATIRHKTGITLFIKKEKGLAAKFCTLSTSEDGIPVMVEGTNSENVTFLLETHLRRTPDYRNMVCSAGRVGITGVVPFLDRFGGLTSYGANRLFWSVRSRRLVYAVEDMPGEYTGAKGSERQWGDVNVSVRLEDLVFEMCCKST</sequence>
<keyword evidence="2" id="KW-1185">Reference proteome</keyword>
<proteinExistence type="predicted"/>
<gene>
    <name evidence="1" type="ORF">NQ176_g4901</name>
</gene>
<name>A0ACC1NBY4_9HYPO</name>
<dbReference type="Proteomes" id="UP001143910">
    <property type="component" value="Unassembled WGS sequence"/>
</dbReference>
<evidence type="ECO:0000313" key="1">
    <source>
        <dbReference type="EMBL" id="KAJ2976528.1"/>
    </source>
</evidence>
<comment type="caution">
    <text evidence="1">The sequence shown here is derived from an EMBL/GenBank/DDBJ whole genome shotgun (WGS) entry which is preliminary data.</text>
</comment>
<organism evidence="1 2">
    <name type="scientific">Zarea fungicola</name>
    <dbReference type="NCBI Taxonomy" id="93591"/>
    <lineage>
        <taxon>Eukaryota</taxon>
        <taxon>Fungi</taxon>
        <taxon>Dikarya</taxon>
        <taxon>Ascomycota</taxon>
        <taxon>Pezizomycotina</taxon>
        <taxon>Sordariomycetes</taxon>
        <taxon>Hypocreomycetidae</taxon>
        <taxon>Hypocreales</taxon>
        <taxon>Cordycipitaceae</taxon>
        <taxon>Zarea</taxon>
    </lineage>
</organism>
<protein>
    <submittedName>
        <fullName evidence="1">Uncharacterized protein</fullName>
    </submittedName>
</protein>
<reference evidence="1" key="1">
    <citation type="submission" date="2022-08" db="EMBL/GenBank/DDBJ databases">
        <title>Genome Sequence of Lecanicillium fungicola.</title>
        <authorList>
            <person name="Buettner E."/>
        </authorList>
    </citation>
    <scope>NUCLEOTIDE SEQUENCE</scope>
    <source>
        <strain evidence="1">Babe33</strain>
    </source>
</reference>
<dbReference type="EMBL" id="JANJQO010000575">
    <property type="protein sequence ID" value="KAJ2976528.1"/>
    <property type="molecule type" value="Genomic_DNA"/>
</dbReference>
<evidence type="ECO:0000313" key="2">
    <source>
        <dbReference type="Proteomes" id="UP001143910"/>
    </source>
</evidence>